<organism evidence="1 2">
    <name type="scientific">Candidatus Avichristensenella intestinipullorum</name>
    <dbReference type="NCBI Taxonomy" id="2840693"/>
    <lineage>
        <taxon>Bacteria</taxon>
        <taxon>Bacillati</taxon>
        <taxon>Bacillota</taxon>
        <taxon>Clostridia</taxon>
        <taxon>Candidatus Avichristensenella</taxon>
    </lineage>
</organism>
<reference evidence="1" key="1">
    <citation type="submission" date="2020-10" db="EMBL/GenBank/DDBJ databases">
        <authorList>
            <person name="Gilroy R."/>
        </authorList>
    </citation>
    <scope>NUCLEOTIDE SEQUENCE</scope>
    <source>
        <strain evidence="1">ChiHile30-977</strain>
    </source>
</reference>
<gene>
    <name evidence="1" type="ORF">IAA66_05665</name>
</gene>
<evidence type="ECO:0000313" key="2">
    <source>
        <dbReference type="Proteomes" id="UP000886819"/>
    </source>
</evidence>
<reference evidence="1" key="2">
    <citation type="journal article" date="2021" name="PeerJ">
        <title>Extensive microbial diversity within the chicken gut microbiome revealed by metagenomics and culture.</title>
        <authorList>
            <person name="Gilroy R."/>
            <person name="Ravi A."/>
            <person name="Getino M."/>
            <person name="Pursley I."/>
            <person name="Horton D.L."/>
            <person name="Alikhan N.F."/>
            <person name="Baker D."/>
            <person name="Gharbi K."/>
            <person name="Hall N."/>
            <person name="Watson M."/>
            <person name="Adriaenssens E.M."/>
            <person name="Foster-Nyarko E."/>
            <person name="Jarju S."/>
            <person name="Secka A."/>
            <person name="Antonio M."/>
            <person name="Oren A."/>
            <person name="Chaudhuri R.R."/>
            <person name="La Ragione R."/>
            <person name="Hildebrand F."/>
            <person name="Pallen M.J."/>
        </authorList>
    </citation>
    <scope>NUCLEOTIDE SEQUENCE</scope>
    <source>
        <strain evidence="1">ChiHile30-977</strain>
    </source>
</reference>
<evidence type="ECO:0000313" key="1">
    <source>
        <dbReference type="EMBL" id="HIQ63059.1"/>
    </source>
</evidence>
<dbReference type="EMBL" id="DVFI01000087">
    <property type="protein sequence ID" value="HIQ63059.1"/>
    <property type="molecule type" value="Genomic_DNA"/>
</dbReference>
<proteinExistence type="predicted"/>
<name>A0A9D0YVX6_9FIRM</name>
<dbReference type="Proteomes" id="UP000886819">
    <property type="component" value="Unassembled WGS sequence"/>
</dbReference>
<dbReference type="AlphaFoldDB" id="A0A9D0YVX6"/>
<protein>
    <submittedName>
        <fullName evidence="1">Uncharacterized protein</fullName>
    </submittedName>
</protein>
<accession>A0A9D0YVX6</accession>
<comment type="caution">
    <text evidence="1">The sequence shown here is derived from an EMBL/GenBank/DDBJ whole genome shotgun (WGS) entry which is preliminary data.</text>
</comment>
<sequence length="170" mass="18692">MRLDDGSSLSVYRYAFEKNASTFLSTTVWGYQAKVKDAGFSWERLEEEGDDEWYAISRDGLTAWLCLSGSYFSTQCEAVLYVPEGMAFTPEEEVSGRSDFQNDIFVSADDLDTPSAGSSRVTCVSCRGSRRCPVCGGDGIWTNPYTGERNECSCDDGVCGVCDGLGYWGE</sequence>